<name>A0A2P8GNX5_9BACT</name>
<dbReference type="EMBL" id="PYGK01000001">
    <property type="protein sequence ID" value="PSL35667.1"/>
    <property type="molecule type" value="Genomic_DNA"/>
</dbReference>
<protein>
    <submittedName>
        <fullName evidence="3">ComF family protein</fullName>
    </submittedName>
</protein>
<dbReference type="Gene3D" id="3.40.50.2020">
    <property type="match status" value="1"/>
</dbReference>
<evidence type="ECO:0000313" key="4">
    <source>
        <dbReference type="Proteomes" id="UP000240978"/>
    </source>
</evidence>
<evidence type="ECO:0000259" key="2">
    <source>
        <dbReference type="Pfam" id="PF00156"/>
    </source>
</evidence>
<dbReference type="CDD" id="cd06223">
    <property type="entry name" value="PRTases_typeI"/>
    <property type="match status" value="1"/>
</dbReference>
<dbReference type="Proteomes" id="UP000240978">
    <property type="component" value="Unassembled WGS sequence"/>
</dbReference>
<dbReference type="OrthoDB" id="9779910at2"/>
<accession>A0A2P8GNX5</accession>
<proteinExistence type="inferred from homology"/>
<dbReference type="SUPFAM" id="SSF53271">
    <property type="entry name" value="PRTase-like"/>
    <property type="match status" value="1"/>
</dbReference>
<dbReference type="InterPro" id="IPR029057">
    <property type="entry name" value="PRTase-like"/>
</dbReference>
<comment type="caution">
    <text evidence="3">The sequence shown here is derived from an EMBL/GenBank/DDBJ whole genome shotgun (WGS) entry which is preliminary data.</text>
</comment>
<feature type="domain" description="Phosphoribosyltransferase" evidence="2">
    <location>
        <begin position="182"/>
        <end position="227"/>
    </location>
</feature>
<keyword evidence="4" id="KW-1185">Reference proteome</keyword>
<dbReference type="RefSeq" id="WP_106600241.1">
    <property type="nucleotide sequence ID" value="NZ_PYGK01000001.1"/>
</dbReference>
<dbReference type="PANTHER" id="PTHR47505">
    <property type="entry name" value="DNA UTILIZATION PROTEIN YHGH"/>
    <property type="match status" value="1"/>
</dbReference>
<dbReference type="InterPro" id="IPR051910">
    <property type="entry name" value="ComF/GntX_DNA_util-trans"/>
</dbReference>
<dbReference type="InterPro" id="IPR000836">
    <property type="entry name" value="PRTase_dom"/>
</dbReference>
<sequence length="229" mass="25999">MKNLLSSLLDLFYPHTCDGCGTDLTRTEQVLCLRCLCRLPLTGYQHQQHNPVEKIFWGRVNIRHAMAAYYYRKSSLLQQLIYEFKYRQREDIATHLGQQMGNILLQSRWLYEINSVMPVPIHPTKLQQRGYNQAMLLANGIGNITGKPVTEKILFRSNYSPSQTNKGRLLRWQNVSGVFSIQPAAQLKDQHILLVDDVLTTGATLEACSNLLINAGATVSICTLAFAHH</sequence>
<dbReference type="PANTHER" id="PTHR47505:SF1">
    <property type="entry name" value="DNA UTILIZATION PROTEIN YHGH"/>
    <property type="match status" value="1"/>
</dbReference>
<evidence type="ECO:0000256" key="1">
    <source>
        <dbReference type="ARBA" id="ARBA00008007"/>
    </source>
</evidence>
<gene>
    <name evidence="3" type="ORF">CLV42_101429</name>
</gene>
<evidence type="ECO:0000313" key="3">
    <source>
        <dbReference type="EMBL" id="PSL35667.1"/>
    </source>
</evidence>
<reference evidence="3 4" key="1">
    <citation type="submission" date="2018-03" db="EMBL/GenBank/DDBJ databases">
        <title>Genomic Encyclopedia of Archaeal and Bacterial Type Strains, Phase II (KMG-II): from individual species to whole genera.</title>
        <authorList>
            <person name="Goeker M."/>
        </authorList>
    </citation>
    <scope>NUCLEOTIDE SEQUENCE [LARGE SCALE GENOMIC DNA]</scope>
    <source>
        <strain evidence="3 4">DSM 18107</strain>
    </source>
</reference>
<dbReference type="AlphaFoldDB" id="A0A2P8GNX5"/>
<comment type="similarity">
    <text evidence="1">Belongs to the ComF/GntX family.</text>
</comment>
<organism evidence="3 4">
    <name type="scientific">Chitinophaga ginsengisoli</name>
    <dbReference type="NCBI Taxonomy" id="363837"/>
    <lineage>
        <taxon>Bacteria</taxon>
        <taxon>Pseudomonadati</taxon>
        <taxon>Bacteroidota</taxon>
        <taxon>Chitinophagia</taxon>
        <taxon>Chitinophagales</taxon>
        <taxon>Chitinophagaceae</taxon>
        <taxon>Chitinophaga</taxon>
    </lineage>
</organism>
<dbReference type="Pfam" id="PF00156">
    <property type="entry name" value="Pribosyltran"/>
    <property type="match status" value="1"/>
</dbReference>